<evidence type="ECO:0000313" key="4">
    <source>
        <dbReference type="Proteomes" id="UP000756921"/>
    </source>
</evidence>
<reference evidence="3" key="1">
    <citation type="journal article" date="2020" name="Mol. Plant Microbe Interact.">
        <title>Genome Sequence of the Biocontrol Agent Coniothyrium minitans strain Conio (IMI 134523).</title>
        <authorList>
            <person name="Patel D."/>
            <person name="Shittu T.A."/>
            <person name="Baroncelli R."/>
            <person name="Muthumeenakshi S."/>
            <person name="Osborne T.H."/>
            <person name="Janganan T.K."/>
            <person name="Sreenivasaprasad S."/>
        </authorList>
    </citation>
    <scope>NUCLEOTIDE SEQUENCE</scope>
    <source>
        <strain evidence="3">Conio</strain>
    </source>
</reference>
<keyword evidence="2" id="KW-1133">Transmembrane helix</keyword>
<organism evidence="3 4">
    <name type="scientific">Paraphaeosphaeria minitans</name>
    <dbReference type="NCBI Taxonomy" id="565426"/>
    <lineage>
        <taxon>Eukaryota</taxon>
        <taxon>Fungi</taxon>
        <taxon>Dikarya</taxon>
        <taxon>Ascomycota</taxon>
        <taxon>Pezizomycotina</taxon>
        <taxon>Dothideomycetes</taxon>
        <taxon>Pleosporomycetidae</taxon>
        <taxon>Pleosporales</taxon>
        <taxon>Massarineae</taxon>
        <taxon>Didymosphaeriaceae</taxon>
        <taxon>Paraphaeosphaeria</taxon>
    </lineage>
</organism>
<feature type="transmembrane region" description="Helical" evidence="2">
    <location>
        <begin position="157"/>
        <end position="181"/>
    </location>
</feature>
<comment type="caution">
    <text evidence="3">The sequence shown here is derived from an EMBL/GenBank/DDBJ whole genome shotgun (WGS) entry which is preliminary data.</text>
</comment>
<gene>
    <name evidence="3" type="ORF">PMIN01_00594</name>
</gene>
<feature type="transmembrane region" description="Helical" evidence="2">
    <location>
        <begin position="127"/>
        <end position="150"/>
    </location>
</feature>
<feature type="region of interest" description="Disordered" evidence="1">
    <location>
        <begin position="88"/>
        <end position="111"/>
    </location>
</feature>
<feature type="compositionally biased region" description="Basic and acidic residues" evidence="1">
    <location>
        <begin position="304"/>
        <end position="324"/>
    </location>
</feature>
<proteinExistence type="predicted"/>
<dbReference type="EMBL" id="WJXW01000001">
    <property type="protein sequence ID" value="KAF9741055.1"/>
    <property type="molecule type" value="Genomic_DNA"/>
</dbReference>
<evidence type="ECO:0000313" key="3">
    <source>
        <dbReference type="EMBL" id="KAF9741055.1"/>
    </source>
</evidence>
<feature type="compositionally biased region" description="Polar residues" evidence="1">
    <location>
        <begin position="95"/>
        <end position="104"/>
    </location>
</feature>
<dbReference type="Proteomes" id="UP000756921">
    <property type="component" value="Unassembled WGS sequence"/>
</dbReference>
<keyword evidence="2" id="KW-0812">Transmembrane</keyword>
<accession>A0A9P6KW49</accession>
<feature type="region of interest" description="Disordered" evidence="1">
    <location>
        <begin position="201"/>
        <end position="241"/>
    </location>
</feature>
<protein>
    <submittedName>
        <fullName evidence="3">Uncharacterized protein</fullName>
    </submittedName>
</protein>
<sequence length="397" mass="42394">MDERALALGPLVRPSSLRSARKAGSLFDNALWASPCASNLGYASSAVRTHRRLGRAALLQAGGHPTASSPIPTLAWGPRFTNRELRKAAVGRSPTWRSQSTGTGAASEERNQMSVEESALQEAFSGWWWLAWLVVEVVEVVVAGGCWWLLVVAGGCWWLLVVAGGFWLLAWLLAAGCWLLAAGCSGSCCCRGGSTALHRARSTPQPSATLRTHAAPAPLPRPRRPPGCPGPEDKTAHGDGKPTAVARHWLLLGASAKSTALGLATTLRIVHCCPHSLLVTADASWSAIAIAMAISGPTEHHRKTQSEGTRHPQEKAHRTQEKAHRTQAKAHRTPRNKTSTPNKTAPALHMASQIVVSALPSGGPFPRRSRFNLGIANSSASSRPSRLANLLIIRRTH</sequence>
<feature type="region of interest" description="Disordered" evidence="1">
    <location>
        <begin position="298"/>
        <end position="345"/>
    </location>
</feature>
<keyword evidence="2" id="KW-0472">Membrane</keyword>
<dbReference type="AlphaFoldDB" id="A0A9P6KW49"/>
<feature type="compositionally biased region" description="Basic residues" evidence="1">
    <location>
        <begin position="325"/>
        <end position="335"/>
    </location>
</feature>
<keyword evidence="4" id="KW-1185">Reference proteome</keyword>
<feature type="compositionally biased region" description="Pro residues" evidence="1">
    <location>
        <begin position="217"/>
        <end position="229"/>
    </location>
</feature>
<evidence type="ECO:0000256" key="2">
    <source>
        <dbReference type="SAM" id="Phobius"/>
    </source>
</evidence>
<feature type="compositionally biased region" description="Basic and acidic residues" evidence="1">
    <location>
        <begin position="231"/>
        <end position="240"/>
    </location>
</feature>
<evidence type="ECO:0000256" key="1">
    <source>
        <dbReference type="SAM" id="MobiDB-lite"/>
    </source>
</evidence>
<name>A0A9P6KW49_9PLEO</name>